<sequence length="511" mass="58184">MEENKVFIFYKQGNSEETLYHFDLNNPFFKNLIYVYCWDKANFIYIGNREYMESEKKLIFLLEKDEHCDVVTKPTNENKIHAVNLATAEYEDSDKKIIDSESRYKEEETILTTKYTNYLLSASESILKLKEETGVTLVINKLRCGLLESSTDMGCKIQKRKCVVEETQSDKATCAGCIKKSIECHFTVSQKRGPRKANVADKATSQSQTQPQSQSLRPSQNLQFSNSPEKKNTSFHNNSTPAVPSVNAVTSMPYQLPPNSLLKDEDMLYASYLNGVESTQLTNLKGEQNTNSDVEKTQIQVQPDSTQLQQQSNTQNPHHSTQQLLPSSQQLQSQQHSNHHVSLQQSSTQQQLIKHKPKQQQQLQQNSNQQVQNSHSPLQQNSNVPCLPATPSQIDSSISKAEPEIFSNIDHQRVSFLQYNNLSNTESLPSPSTTLPPFNPVKFKFGSSIKKRKGTDGYSSVNENTYDEITLDLNLRNKIEDNKKRKMEIVLKLMEKGESSEFISDFVKMLE</sequence>
<accession>A0AAD5U2L5</accession>
<feature type="compositionally biased region" description="Polar residues" evidence="1">
    <location>
        <begin position="289"/>
        <end position="304"/>
    </location>
</feature>
<dbReference type="GO" id="GO:0000981">
    <property type="term" value="F:DNA-binding transcription factor activity, RNA polymerase II-specific"/>
    <property type="evidence" value="ECO:0007669"/>
    <property type="project" value="InterPro"/>
</dbReference>
<organism evidence="2 3">
    <name type="scientific">Clydaea vesicula</name>
    <dbReference type="NCBI Taxonomy" id="447962"/>
    <lineage>
        <taxon>Eukaryota</taxon>
        <taxon>Fungi</taxon>
        <taxon>Fungi incertae sedis</taxon>
        <taxon>Chytridiomycota</taxon>
        <taxon>Chytridiomycota incertae sedis</taxon>
        <taxon>Chytridiomycetes</taxon>
        <taxon>Lobulomycetales</taxon>
        <taxon>Lobulomycetaceae</taxon>
        <taxon>Clydaea</taxon>
    </lineage>
</organism>
<evidence type="ECO:0000313" key="3">
    <source>
        <dbReference type="Proteomes" id="UP001211065"/>
    </source>
</evidence>
<evidence type="ECO:0008006" key="4">
    <source>
        <dbReference type="Google" id="ProtNLM"/>
    </source>
</evidence>
<feature type="compositionally biased region" description="Low complexity" evidence="1">
    <location>
        <begin position="305"/>
        <end position="352"/>
    </location>
</feature>
<feature type="compositionally biased region" description="Low complexity" evidence="1">
    <location>
        <begin position="204"/>
        <end position="223"/>
    </location>
</feature>
<dbReference type="EMBL" id="JADGJW010000266">
    <property type="protein sequence ID" value="KAJ3220882.1"/>
    <property type="molecule type" value="Genomic_DNA"/>
</dbReference>
<dbReference type="AlphaFoldDB" id="A0AAD5U2L5"/>
<evidence type="ECO:0000313" key="2">
    <source>
        <dbReference type="EMBL" id="KAJ3220882.1"/>
    </source>
</evidence>
<feature type="compositionally biased region" description="Low complexity" evidence="1">
    <location>
        <begin position="359"/>
        <end position="377"/>
    </location>
</feature>
<dbReference type="GO" id="GO:0008270">
    <property type="term" value="F:zinc ion binding"/>
    <property type="evidence" value="ECO:0007669"/>
    <property type="project" value="InterPro"/>
</dbReference>
<dbReference type="Proteomes" id="UP001211065">
    <property type="component" value="Unassembled WGS sequence"/>
</dbReference>
<dbReference type="InterPro" id="IPR001138">
    <property type="entry name" value="Zn2Cys6_DnaBD"/>
</dbReference>
<comment type="caution">
    <text evidence="2">The sequence shown here is derived from an EMBL/GenBank/DDBJ whole genome shotgun (WGS) entry which is preliminary data.</text>
</comment>
<feature type="compositionally biased region" description="Polar residues" evidence="1">
    <location>
        <begin position="234"/>
        <end position="244"/>
    </location>
</feature>
<feature type="region of interest" description="Disordered" evidence="1">
    <location>
        <begin position="193"/>
        <end position="244"/>
    </location>
</feature>
<keyword evidence="3" id="KW-1185">Reference proteome</keyword>
<protein>
    <recommendedName>
        <fullName evidence="4">Zn(2)-C6 fungal-type domain-containing protein</fullName>
    </recommendedName>
</protein>
<evidence type="ECO:0000256" key="1">
    <source>
        <dbReference type="SAM" id="MobiDB-lite"/>
    </source>
</evidence>
<reference evidence="2" key="1">
    <citation type="submission" date="2020-05" db="EMBL/GenBank/DDBJ databases">
        <title>Phylogenomic resolution of chytrid fungi.</title>
        <authorList>
            <person name="Stajich J.E."/>
            <person name="Amses K."/>
            <person name="Simmons R."/>
            <person name="Seto K."/>
            <person name="Myers J."/>
            <person name="Bonds A."/>
            <person name="Quandt C.A."/>
            <person name="Barry K."/>
            <person name="Liu P."/>
            <person name="Grigoriev I."/>
            <person name="Longcore J.E."/>
            <person name="James T.Y."/>
        </authorList>
    </citation>
    <scope>NUCLEOTIDE SEQUENCE</scope>
    <source>
        <strain evidence="2">JEL0476</strain>
    </source>
</reference>
<name>A0AAD5U2L5_9FUNG</name>
<feature type="region of interest" description="Disordered" evidence="1">
    <location>
        <begin position="289"/>
        <end position="396"/>
    </location>
</feature>
<proteinExistence type="predicted"/>
<feature type="compositionally biased region" description="Polar residues" evidence="1">
    <location>
        <begin position="378"/>
        <end position="396"/>
    </location>
</feature>
<dbReference type="CDD" id="cd00067">
    <property type="entry name" value="GAL4"/>
    <property type="match status" value="1"/>
</dbReference>
<gene>
    <name evidence="2" type="ORF">HK099_003928</name>
</gene>